<dbReference type="Pfam" id="PF08213">
    <property type="entry name" value="COX24_C"/>
    <property type="match status" value="1"/>
</dbReference>
<dbReference type="InterPro" id="IPR013177">
    <property type="entry name" value="Ribosomal_mS38_C"/>
</dbReference>
<evidence type="ECO:0000313" key="2">
    <source>
        <dbReference type="EMBL" id="UYV67715.1"/>
    </source>
</evidence>
<accession>A0ABY6KJD2</accession>
<organism evidence="2 3">
    <name type="scientific">Cordylochernes scorpioides</name>
    <dbReference type="NCBI Taxonomy" id="51811"/>
    <lineage>
        <taxon>Eukaryota</taxon>
        <taxon>Metazoa</taxon>
        <taxon>Ecdysozoa</taxon>
        <taxon>Arthropoda</taxon>
        <taxon>Chelicerata</taxon>
        <taxon>Arachnida</taxon>
        <taxon>Pseudoscorpiones</taxon>
        <taxon>Cheliferoidea</taxon>
        <taxon>Chernetidae</taxon>
        <taxon>Cordylochernes</taxon>
    </lineage>
</organism>
<evidence type="ECO:0000259" key="1">
    <source>
        <dbReference type="SMART" id="SM01155"/>
    </source>
</evidence>
<evidence type="ECO:0000313" key="3">
    <source>
        <dbReference type="Proteomes" id="UP001235939"/>
    </source>
</evidence>
<dbReference type="Proteomes" id="UP001235939">
    <property type="component" value="Chromosome 05"/>
</dbReference>
<sequence>MAGRGAMLSRAFGSLCRIASSCRAPVSPALSLSRPMSSSYLAAAASGRSPAGTGISLPPLKDLVQPKVPPLVHRESIILGQIPGLKRWEIINPGVAGSQTPIVDPTPASQVEKHANRLIVIRKQKMKKHKRKKLAKRMAVIWARIRDNREAKKEKTFQNEMLAKVKKAEDFDAEKYVLAVLNRIHNKPRRETFEERRDRLVSRISLELLTNFLISLATSASLWQLREICQGQRIQFGGRPMWGPTVRWELVCGEVERDVSHSDIQDMRIKVRPGRPKSKPWYSRECYLAKKSAKASLTAFKETNTDVDRNIYVSNRKRYTTLINFNKKKYLQEKQELLKNARDSANFWKTIATLKDKSYTRKYNNFRVAMLLQQTALC</sequence>
<keyword evidence="3" id="KW-1185">Reference proteome</keyword>
<reference evidence="2 3" key="1">
    <citation type="submission" date="2022-01" db="EMBL/GenBank/DDBJ databases">
        <title>A chromosomal length assembly of Cordylochernes scorpioides.</title>
        <authorList>
            <person name="Zeh D."/>
            <person name="Zeh J."/>
        </authorList>
    </citation>
    <scope>NUCLEOTIDE SEQUENCE [LARGE SCALE GENOMIC DNA]</scope>
    <source>
        <strain evidence="2">IN4F17</strain>
        <tissue evidence="2">Whole Body</tissue>
    </source>
</reference>
<dbReference type="EMBL" id="CP092867">
    <property type="protein sequence ID" value="UYV67715.1"/>
    <property type="molecule type" value="Genomic_DNA"/>
</dbReference>
<proteinExistence type="predicted"/>
<feature type="domain" description="Ribosomal protein mS38 C-terminal" evidence="1">
    <location>
        <begin position="114"/>
        <end position="147"/>
    </location>
</feature>
<gene>
    <name evidence="2" type="ORF">LAZ67_5001689</name>
</gene>
<name>A0ABY6KJD2_9ARAC</name>
<dbReference type="SMART" id="SM01155">
    <property type="entry name" value="DUF1713"/>
    <property type="match status" value="1"/>
</dbReference>
<protein>
    <recommendedName>
        <fullName evidence="1">Ribosomal protein mS38 C-terminal domain-containing protein</fullName>
    </recommendedName>
</protein>